<protein>
    <submittedName>
        <fullName evidence="2">Arylesterase</fullName>
        <ecNumber evidence="2">3.1.1.2</ecNumber>
    </submittedName>
</protein>
<organism evidence="2">
    <name type="scientific">hydrothermal vent metagenome</name>
    <dbReference type="NCBI Taxonomy" id="652676"/>
    <lineage>
        <taxon>unclassified sequences</taxon>
        <taxon>metagenomes</taxon>
        <taxon>ecological metagenomes</taxon>
    </lineage>
</organism>
<evidence type="ECO:0000259" key="1">
    <source>
        <dbReference type="Pfam" id="PF13472"/>
    </source>
</evidence>
<dbReference type="Gene3D" id="3.40.50.1110">
    <property type="entry name" value="SGNH hydrolase"/>
    <property type="match status" value="1"/>
</dbReference>
<accession>A0A160TQ96</accession>
<dbReference type="PANTHER" id="PTHR30383:SF24">
    <property type="entry name" value="THIOESTERASE 1_PROTEASE 1_LYSOPHOSPHOLIPASE L1"/>
    <property type="match status" value="1"/>
</dbReference>
<keyword evidence="2" id="KW-0378">Hydrolase</keyword>
<sequence length="191" mass="20787">MSFSLFSLYAEERKTVLVWGDSLSSAYGMSVEKGWVSLLEKRINGRGYKVINASLGGEITRGGLVRLPAMLTQHQPDIVILELGGNDGLQGISIQEMQDNLLQMTKQAQQSGAVVLLLGMQIPPNYGPVFSQQFSKAFTTVADKTGAAFVPFFLENVATDFDLMQADGIHPLAKAQPVLLNNIWSVLEGLL</sequence>
<dbReference type="InterPro" id="IPR051532">
    <property type="entry name" value="Ester_Hydrolysis_Enzymes"/>
</dbReference>
<dbReference type="GO" id="GO:0004064">
    <property type="term" value="F:arylesterase activity"/>
    <property type="evidence" value="ECO:0007669"/>
    <property type="project" value="UniProtKB-EC"/>
</dbReference>
<proteinExistence type="predicted"/>
<dbReference type="EMBL" id="CZRL01000014">
    <property type="protein sequence ID" value="CUS50256.1"/>
    <property type="molecule type" value="Genomic_DNA"/>
</dbReference>
<dbReference type="InterPro" id="IPR013830">
    <property type="entry name" value="SGNH_hydro"/>
</dbReference>
<dbReference type="Pfam" id="PF13472">
    <property type="entry name" value="Lipase_GDSL_2"/>
    <property type="match status" value="1"/>
</dbReference>
<feature type="domain" description="SGNH hydrolase-type esterase" evidence="1">
    <location>
        <begin position="20"/>
        <end position="174"/>
    </location>
</feature>
<dbReference type="InterPro" id="IPR036514">
    <property type="entry name" value="SGNH_hydro_sf"/>
</dbReference>
<gene>
    <name evidence="2" type="ORF">MGWOODY_XGa2646</name>
</gene>
<dbReference type="PANTHER" id="PTHR30383">
    <property type="entry name" value="THIOESTERASE 1/PROTEASE 1/LYSOPHOSPHOLIPASE L1"/>
    <property type="match status" value="1"/>
</dbReference>
<dbReference type="GO" id="GO:0004622">
    <property type="term" value="F:phosphatidylcholine lysophospholipase activity"/>
    <property type="evidence" value="ECO:0007669"/>
    <property type="project" value="TreeGrafter"/>
</dbReference>
<reference evidence="2" key="1">
    <citation type="submission" date="2015-10" db="EMBL/GenBank/DDBJ databases">
        <authorList>
            <person name="Gilbert D.G."/>
        </authorList>
    </citation>
    <scope>NUCLEOTIDE SEQUENCE</scope>
</reference>
<dbReference type="SUPFAM" id="SSF52266">
    <property type="entry name" value="SGNH hydrolase"/>
    <property type="match status" value="1"/>
</dbReference>
<dbReference type="AlphaFoldDB" id="A0A160TQ96"/>
<evidence type="ECO:0000313" key="2">
    <source>
        <dbReference type="EMBL" id="CUS50256.1"/>
    </source>
</evidence>
<dbReference type="CDD" id="cd01822">
    <property type="entry name" value="Lysophospholipase_L1_like"/>
    <property type="match status" value="1"/>
</dbReference>
<name>A0A160TQ96_9ZZZZ</name>
<dbReference type="EC" id="3.1.1.2" evidence="2"/>